<feature type="transmembrane region" description="Helical" evidence="7">
    <location>
        <begin position="55"/>
        <end position="74"/>
    </location>
</feature>
<comment type="similarity">
    <text evidence="2">Belongs to the major facilitator superfamily. Folate-biopterin transporter (TC 2.A.71) family.</text>
</comment>
<keyword evidence="6 7" id="KW-0472">Membrane</keyword>
<evidence type="ECO:0000256" key="3">
    <source>
        <dbReference type="ARBA" id="ARBA00022448"/>
    </source>
</evidence>
<evidence type="ECO:0000256" key="2">
    <source>
        <dbReference type="ARBA" id="ARBA00007015"/>
    </source>
</evidence>
<dbReference type="GeneID" id="94337124"/>
<keyword evidence="9" id="KW-1185">Reference proteome</keyword>
<dbReference type="PANTHER" id="PTHR31585">
    <property type="entry name" value="FOLATE-BIOPTERIN TRANSPORTER 1, CHLOROPLASTIC"/>
    <property type="match status" value="1"/>
</dbReference>
<dbReference type="SUPFAM" id="SSF103473">
    <property type="entry name" value="MFS general substrate transporter"/>
    <property type="match status" value="1"/>
</dbReference>
<sequence>MLVPSAGTALFYFMTEALDFKPELFGRLAVIQAFASLIGIYVYATLLSQTSIRKLYIWSSILVALFCSLSIVLVKRYNVAIGIPDTAFVITDSSMLQFVGEINSLPIFIMATRLCPRGLESSMYSLLWTAQFLGLDMSSYISAALTYCFGIQANHFDGLQKANGEPFIATNVSLALDCKRYSKRDECGARVVEM</sequence>
<evidence type="ECO:0000256" key="7">
    <source>
        <dbReference type="SAM" id="Phobius"/>
    </source>
</evidence>
<proteinExistence type="inferred from homology"/>
<evidence type="ECO:0000256" key="4">
    <source>
        <dbReference type="ARBA" id="ARBA00022692"/>
    </source>
</evidence>
<protein>
    <submittedName>
        <fullName evidence="8">Bifunctional Biopterin transporter family/MFS transporter superfamily</fullName>
    </submittedName>
</protein>
<comment type="caution">
    <text evidence="8">The sequence shown here is derived from an EMBL/GenBank/DDBJ whole genome shotgun (WGS) entry which is preliminary data.</text>
</comment>
<dbReference type="InterPro" id="IPR039309">
    <property type="entry name" value="BT1"/>
</dbReference>
<dbReference type="RefSeq" id="XP_067803069.1">
    <property type="nucleotide sequence ID" value="XM_067947847.1"/>
</dbReference>
<dbReference type="InterPro" id="IPR036259">
    <property type="entry name" value="MFS_trans_sf"/>
</dbReference>
<comment type="subcellular location">
    <subcellularLocation>
        <location evidence="1">Membrane</location>
        <topology evidence="1">Multi-pass membrane protein</topology>
    </subcellularLocation>
</comment>
<reference evidence="8" key="1">
    <citation type="journal article" date="2023" name="Nat. Microbiol.">
        <title>Babesia duncani multi-omics identifies virulence factors and drug targets.</title>
        <authorList>
            <person name="Singh P."/>
            <person name="Lonardi S."/>
            <person name="Liang Q."/>
            <person name="Vydyam P."/>
            <person name="Khabirova E."/>
            <person name="Fang T."/>
            <person name="Gihaz S."/>
            <person name="Thekkiniath J."/>
            <person name="Munshi M."/>
            <person name="Abel S."/>
            <person name="Ciampossin L."/>
            <person name="Batugedara G."/>
            <person name="Gupta M."/>
            <person name="Lu X.M."/>
            <person name="Lenz T."/>
            <person name="Chakravarty S."/>
            <person name="Cornillot E."/>
            <person name="Hu Y."/>
            <person name="Ma W."/>
            <person name="Gonzalez L.M."/>
            <person name="Sanchez S."/>
            <person name="Estrada K."/>
            <person name="Sanchez-Flores A."/>
            <person name="Montero E."/>
            <person name="Harb O.S."/>
            <person name="Le Roch K.G."/>
            <person name="Mamoun C.B."/>
        </authorList>
    </citation>
    <scope>NUCLEOTIDE SEQUENCE</scope>
    <source>
        <strain evidence="8">WA1</strain>
    </source>
</reference>
<gene>
    <name evidence="8" type="ORF">BdWA1_002827</name>
</gene>
<evidence type="ECO:0000256" key="6">
    <source>
        <dbReference type="ARBA" id="ARBA00023136"/>
    </source>
</evidence>
<evidence type="ECO:0000256" key="1">
    <source>
        <dbReference type="ARBA" id="ARBA00004141"/>
    </source>
</evidence>
<feature type="transmembrane region" description="Helical" evidence="7">
    <location>
        <begin position="24"/>
        <end position="43"/>
    </location>
</feature>
<name>A0AAD9UNU8_9APIC</name>
<dbReference type="GO" id="GO:0016020">
    <property type="term" value="C:membrane"/>
    <property type="evidence" value="ECO:0007669"/>
    <property type="project" value="UniProtKB-SubCell"/>
</dbReference>
<dbReference type="Pfam" id="PF03092">
    <property type="entry name" value="BT1"/>
    <property type="match status" value="1"/>
</dbReference>
<dbReference type="KEGG" id="bdw:94337124"/>
<evidence type="ECO:0000256" key="5">
    <source>
        <dbReference type="ARBA" id="ARBA00022989"/>
    </source>
</evidence>
<dbReference type="Proteomes" id="UP001214638">
    <property type="component" value="Unassembled WGS sequence"/>
</dbReference>
<dbReference type="PANTHER" id="PTHR31585:SF0">
    <property type="entry name" value="FOLATE-BIOPTERIN TRANSPORTER 1, CHLOROPLASTIC"/>
    <property type="match status" value="1"/>
</dbReference>
<dbReference type="EMBL" id="JALLKP010000003">
    <property type="protein sequence ID" value="KAK2196227.1"/>
    <property type="molecule type" value="Genomic_DNA"/>
</dbReference>
<organism evidence="8 9">
    <name type="scientific">Babesia duncani</name>
    <dbReference type="NCBI Taxonomy" id="323732"/>
    <lineage>
        <taxon>Eukaryota</taxon>
        <taxon>Sar</taxon>
        <taxon>Alveolata</taxon>
        <taxon>Apicomplexa</taxon>
        <taxon>Aconoidasida</taxon>
        <taxon>Piroplasmida</taxon>
        <taxon>Babesiidae</taxon>
        <taxon>Babesia</taxon>
    </lineage>
</organism>
<evidence type="ECO:0000313" key="9">
    <source>
        <dbReference type="Proteomes" id="UP001214638"/>
    </source>
</evidence>
<keyword evidence="5 7" id="KW-1133">Transmembrane helix</keyword>
<keyword evidence="4 7" id="KW-0812">Transmembrane</keyword>
<keyword evidence="3" id="KW-0813">Transport</keyword>
<evidence type="ECO:0000313" key="8">
    <source>
        <dbReference type="EMBL" id="KAK2196227.1"/>
    </source>
</evidence>
<dbReference type="AlphaFoldDB" id="A0AAD9UNU8"/>
<accession>A0AAD9UNU8</accession>